<evidence type="ECO:0000256" key="1">
    <source>
        <dbReference type="ARBA" id="ARBA00000188"/>
    </source>
</evidence>
<dbReference type="Gene3D" id="3.40.50.720">
    <property type="entry name" value="NAD(P)-binding Rossmann-like Domain"/>
    <property type="match status" value="1"/>
</dbReference>
<evidence type="ECO:0000256" key="4">
    <source>
        <dbReference type="ARBA" id="ARBA00011989"/>
    </source>
</evidence>
<evidence type="ECO:0000313" key="10">
    <source>
        <dbReference type="Proteomes" id="UP000318422"/>
    </source>
</evidence>
<keyword evidence="10" id="KW-1185">Reference proteome</keyword>
<comment type="catalytic activity">
    <reaction evidence="1 7">
        <text>GDP-alpha-D-mannose = GDP-4-dehydro-alpha-D-rhamnose + H2O</text>
        <dbReference type="Rhea" id="RHEA:23820"/>
        <dbReference type="ChEBI" id="CHEBI:15377"/>
        <dbReference type="ChEBI" id="CHEBI:57527"/>
        <dbReference type="ChEBI" id="CHEBI:57964"/>
        <dbReference type="EC" id="4.2.1.47"/>
    </reaction>
</comment>
<dbReference type="InterPro" id="IPR016040">
    <property type="entry name" value="NAD(P)-bd_dom"/>
</dbReference>
<evidence type="ECO:0000256" key="5">
    <source>
        <dbReference type="ARBA" id="ARBA00023239"/>
    </source>
</evidence>
<evidence type="ECO:0000313" key="9">
    <source>
        <dbReference type="EMBL" id="GEC95968.1"/>
    </source>
</evidence>
<comment type="caution">
    <text evidence="7">Lacks conserved residue(s) required for the propagation of feature annotation.</text>
</comment>
<dbReference type="RefSeq" id="WP_141351834.1">
    <property type="nucleotide sequence ID" value="NZ_BJNV01000031.1"/>
</dbReference>
<dbReference type="HAMAP" id="MF_00955">
    <property type="entry name" value="GDP_Man_dehydratase"/>
    <property type="match status" value="1"/>
</dbReference>
<keyword evidence="7" id="KW-0521">NADP</keyword>
<accession>A0A4Y4CST2</accession>
<dbReference type="Gene3D" id="3.90.25.10">
    <property type="entry name" value="UDP-galactose 4-epimerase, domain 1"/>
    <property type="match status" value="1"/>
</dbReference>
<protein>
    <recommendedName>
        <fullName evidence="4 7">GDP-mannose 4,6-dehydratase</fullName>
        <ecNumber evidence="4 7">4.2.1.47</ecNumber>
    </recommendedName>
    <alternativeName>
        <fullName evidence="7">GDP-D-mannose dehydratase</fullName>
    </alternativeName>
</protein>
<evidence type="ECO:0000259" key="8">
    <source>
        <dbReference type="Pfam" id="PF16363"/>
    </source>
</evidence>
<organism evidence="9 10">
    <name type="scientific">Zoogloea ramigera</name>
    <dbReference type="NCBI Taxonomy" id="350"/>
    <lineage>
        <taxon>Bacteria</taxon>
        <taxon>Pseudomonadati</taxon>
        <taxon>Pseudomonadota</taxon>
        <taxon>Betaproteobacteria</taxon>
        <taxon>Rhodocyclales</taxon>
        <taxon>Zoogloeaceae</taxon>
        <taxon>Zoogloea</taxon>
    </lineage>
</organism>
<feature type="domain" description="NAD(P)-binding" evidence="8">
    <location>
        <begin position="8"/>
        <end position="348"/>
    </location>
</feature>
<dbReference type="CDD" id="cd05260">
    <property type="entry name" value="GDP_MD_SDR_e"/>
    <property type="match status" value="1"/>
</dbReference>
<dbReference type="InterPro" id="IPR036291">
    <property type="entry name" value="NAD(P)-bd_dom_sf"/>
</dbReference>
<name>A0A4Y4CST2_ZOORA</name>
<dbReference type="GO" id="GO:0008446">
    <property type="term" value="F:GDP-mannose 4,6-dehydratase activity"/>
    <property type="evidence" value="ECO:0007669"/>
    <property type="project" value="UniProtKB-UniRule"/>
</dbReference>
<dbReference type="AlphaFoldDB" id="A0A4Y4CST2"/>
<dbReference type="SUPFAM" id="SSF51735">
    <property type="entry name" value="NAD(P)-binding Rossmann-fold domains"/>
    <property type="match status" value="1"/>
</dbReference>
<proteinExistence type="inferred from homology"/>
<dbReference type="NCBIfam" id="TIGR01472">
    <property type="entry name" value="gmd"/>
    <property type="match status" value="1"/>
</dbReference>
<dbReference type="PANTHER" id="PTHR43715:SF1">
    <property type="entry name" value="GDP-MANNOSE 4,6 DEHYDRATASE"/>
    <property type="match status" value="1"/>
</dbReference>
<dbReference type="OrthoDB" id="9779041at2"/>
<comment type="caution">
    <text evidence="9">The sequence shown here is derived from an EMBL/GenBank/DDBJ whole genome shotgun (WGS) entry which is preliminary data.</text>
</comment>
<comment type="cofactor">
    <cofactor evidence="2 7">
        <name>NADP(+)</name>
        <dbReference type="ChEBI" id="CHEBI:58349"/>
    </cofactor>
</comment>
<comment type="similarity">
    <text evidence="3 7">Belongs to the NAD(P)-dependent epimerase/dehydratase family. GDP-mannose 4,6-dehydratase subfamily.</text>
</comment>
<dbReference type="GO" id="GO:0042351">
    <property type="term" value="P:'de novo' GDP-L-fucose biosynthetic process"/>
    <property type="evidence" value="ECO:0007669"/>
    <property type="project" value="TreeGrafter"/>
</dbReference>
<evidence type="ECO:0000256" key="2">
    <source>
        <dbReference type="ARBA" id="ARBA00001937"/>
    </source>
</evidence>
<dbReference type="Proteomes" id="UP000318422">
    <property type="component" value="Unassembled WGS sequence"/>
</dbReference>
<dbReference type="Pfam" id="PF16363">
    <property type="entry name" value="GDP_Man_Dehyd"/>
    <property type="match status" value="1"/>
</dbReference>
<dbReference type="EC" id="4.2.1.47" evidence="4 7"/>
<gene>
    <name evidence="7 9" type="primary">gmd</name>
    <name evidence="9" type="ORF">ZRA01_20410</name>
</gene>
<dbReference type="InterPro" id="IPR006368">
    <property type="entry name" value="GDP_Man_deHydtase"/>
</dbReference>
<keyword evidence="5 7" id="KW-0456">Lyase</keyword>
<evidence type="ECO:0000256" key="6">
    <source>
        <dbReference type="ARBA" id="ARBA00059383"/>
    </source>
</evidence>
<dbReference type="FunFam" id="3.40.50.720:FF:000924">
    <property type="entry name" value="GDP-mannose 4,6 dehydratase"/>
    <property type="match status" value="1"/>
</dbReference>
<dbReference type="GO" id="GO:0070401">
    <property type="term" value="F:NADP+ binding"/>
    <property type="evidence" value="ECO:0007669"/>
    <property type="project" value="UniProtKB-UniRule"/>
</dbReference>
<sequence>MSSTKKALITGVTGQDGSYLAEFLLGKGYEVHGIKRRASSLNTQRVDHIYEDPHVENQRFVLHYGDLTDSSNLTRILQQVQPDEVYNLGAQSHVAVSFEAPEYTADVDGIGTLRLLEAIRLLGLEKKTRFYQASTSELYGLVQEIPQRETTPFHPRSPYAVAKLFAYWITVNYREAYGMYACNGILFNHESPRRGETFVTRKITRGLANIAQGLEQCLYMGNLDALRDWGHARDYVRMQWLMLQQAQPEDFVIATGVQYSVREFIRWSAAELGITLRFEGQGVTEQAIVEHVEGDRAPALKAGDVIVRVDARYFRPAEVETLLGDPTMAREKLGWVPEITVQQMCAEMVAEDLKAARRHALLKAHGHDVPIATEN</sequence>
<evidence type="ECO:0000256" key="7">
    <source>
        <dbReference type="HAMAP-Rule" id="MF_00955"/>
    </source>
</evidence>
<evidence type="ECO:0000256" key="3">
    <source>
        <dbReference type="ARBA" id="ARBA00009263"/>
    </source>
</evidence>
<comment type="function">
    <text evidence="6 7">Catalyzes the conversion of GDP-D-mannose to GDP-4-dehydro-6-deoxy-D-mannose.</text>
</comment>
<dbReference type="EMBL" id="BJNV01000031">
    <property type="protein sequence ID" value="GEC95968.1"/>
    <property type="molecule type" value="Genomic_DNA"/>
</dbReference>
<reference evidence="9 10" key="1">
    <citation type="submission" date="2019-06" db="EMBL/GenBank/DDBJ databases">
        <title>Whole genome shotgun sequence of Zoogloea ramigera NBRC 15342.</title>
        <authorList>
            <person name="Hosoyama A."/>
            <person name="Uohara A."/>
            <person name="Ohji S."/>
            <person name="Ichikawa N."/>
        </authorList>
    </citation>
    <scope>NUCLEOTIDE SEQUENCE [LARGE SCALE GENOMIC DNA]</scope>
    <source>
        <strain evidence="9 10">NBRC 15342</strain>
    </source>
</reference>
<dbReference type="PANTHER" id="PTHR43715">
    <property type="entry name" value="GDP-MANNOSE 4,6-DEHYDRATASE"/>
    <property type="match status" value="1"/>
</dbReference>